<comment type="caution">
    <text evidence="1">The sequence shown here is derived from an EMBL/GenBank/DDBJ whole genome shotgun (WGS) entry which is preliminary data.</text>
</comment>
<gene>
    <name evidence="1" type="ORF">HBA54_14375</name>
</gene>
<dbReference type="Pfam" id="PF07369">
    <property type="entry name" value="DUF1488"/>
    <property type="match status" value="1"/>
</dbReference>
<dbReference type="EMBL" id="JAAQPH010000010">
    <property type="protein sequence ID" value="NIA69786.1"/>
    <property type="molecule type" value="Genomic_DNA"/>
</dbReference>
<dbReference type="AlphaFoldDB" id="A0A967EYJ5"/>
<evidence type="ECO:0000313" key="1">
    <source>
        <dbReference type="EMBL" id="NIA69786.1"/>
    </source>
</evidence>
<evidence type="ECO:0000313" key="2">
    <source>
        <dbReference type="Proteomes" id="UP000761264"/>
    </source>
</evidence>
<name>A0A967EYJ5_9PROT</name>
<accession>A0A967EYJ5</accession>
<sequence length="87" mass="9870">MTLNFPNESRSYDARRNVIRFWGYDSALEVSFLVEVNALSKPDPLAGDLEAVYLEAFDAARDRIYDTARKVYARTRDGVCLLSAADF</sequence>
<reference evidence="1" key="1">
    <citation type="submission" date="2020-03" db="EMBL/GenBank/DDBJ databases">
        <title>Genome of Pelagibius litoralis DSM 21314T.</title>
        <authorList>
            <person name="Wang G."/>
        </authorList>
    </citation>
    <scope>NUCLEOTIDE SEQUENCE</scope>
    <source>
        <strain evidence="1">DSM 21314</strain>
    </source>
</reference>
<organism evidence="1 2">
    <name type="scientific">Pelagibius litoralis</name>
    <dbReference type="NCBI Taxonomy" id="374515"/>
    <lineage>
        <taxon>Bacteria</taxon>
        <taxon>Pseudomonadati</taxon>
        <taxon>Pseudomonadota</taxon>
        <taxon>Alphaproteobacteria</taxon>
        <taxon>Rhodospirillales</taxon>
        <taxon>Rhodovibrionaceae</taxon>
        <taxon>Pelagibius</taxon>
    </lineage>
</organism>
<dbReference type="InterPro" id="IPR009962">
    <property type="entry name" value="DUF1488"/>
</dbReference>
<proteinExistence type="predicted"/>
<dbReference type="RefSeq" id="WP_167225931.1">
    <property type="nucleotide sequence ID" value="NZ_JAAQPH010000010.1"/>
</dbReference>
<keyword evidence="2" id="KW-1185">Reference proteome</keyword>
<protein>
    <submittedName>
        <fullName evidence="1">DUF1488 domain-containing protein</fullName>
    </submittedName>
</protein>
<dbReference type="Proteomes" id="UP000761264">
    <property type="component" value="Unassembled WGS sequence"/>
</dbReference>